<dbReference type="GeneID" id="8245776"/>
<proteinExistence type="predicted"/>
<reference evidence="4 5" key="1">
    <citation type="journal article" date="2009" name="Science">
        <title>Green evolution and dynamic adaptations revealed by genomes of the marine picoeukaryotes Micromonas.</title>
        <authorList>
            <person name="Worden A.Z."/>
            <person name="Lee J.H."/>
            <person name="Mock T."/>
            <person name="Rouze P."/>
            <person name="Simmons M.P."/>
            <person name="Aerts A.L."/>
            <person name="Allen A.E."/>
            <person name="Cuvelier M.L."/>
            <person name="Derelle E."/>
            <person name="Everett M.V."/>
            <person name="Foulon E."/>
            <person name="Grimwood J."/>
            <person name="Gundlach H."/>
            <person name="Henrissat B."/>
            <person name="Napoli C."/>
            <person name="McDonald S.M."/>
            <person name="Parker M.S."/>
            <person name="Rombauts S."/>
            <person name="Salamov A."/>
            <person name="Von Dassow P."/>
            <person name="Badger J.H."/>
            <person name="Coutinho P.M."/>
            <person name="Demir E."/>
            <person name="Dubchak I."/>
            <person name="Gentemann C."/>
            <person name="Eikrem W."/>
            <person name="Gready J.E."/>
            <person name="John U."/>
            <person name="Lanier W."/>
            <person name="Lindquist E.A."/>
            <person name="Lucas S."/>
            <person name="Mayer K.F."/>
            <person name="Moreau H."/>
            <person name="Not F."/>
            <person name="Otillar R."/>
            <person name="Panaud O."/>
            <person name="Pangilinan J."/>
            <person name="Paulsen I."/>
            <person name="Piegu B."/>
            <person name="Poliakov A."/>
            <person name="Robbens S."/>
            <person name="Schmutz J."/>
            <person name="Toulza E."/>
            <person name="Wyss T."/>
            <person name="Zelensky A."/>
            <person name="Zhou K."/>
            <person name="Armbrust E.V."/>
            <person name="Bhattacharya D."/>
            <person name="Goodenough U.W."/>
            <person name="Van de Peer Y."/>
            <person name="Grigoriev I.V."/>
        </authorList>
    </citation>
    <scope>NUCLEOTIDE SEQUENCE [LARGE SCALE GENOMIC DNA]</scope>
    <source>
        <strain evidence="5">RCC299 / NOUM17</strain>
    </source>
</reference>
<dbReference type="Gene3D" id="3.30.1490.40">
    <property type="match status" value="1"/>
</dbReference>
<evidence type="ECO:0000256" key="2">
    <source>
        <dbReference type="SAM" id="MobiDB-lite"/>
    </source>
</evidence>
<dbReference type="CDD" id="cd00201">
    <property type="entry name" value="WW"/>
    <property type="match status" value="1"/>
</dbReference>
<dbReference type="SUPFAM" id="SSF51045">
    <property type="entry name" value="WW domain"/>
    <property type="match status" value="1"/>
</dbReference>
<gene>
    <name evidence="4" type="ORF">MICPUN_60570</name>
</gene>
<dbReference type="SUPFAM" id="SSF55277">
    <property type="entry name" value="GYF domain"/>
    <property type="match status" value="1"/>
</dbReference>
<dbReference type="InterPro" id="IPR001202">
    <property type="entry name" value="WW_dom"/>
</dbReference>
<dbReference type="InterPro" id="IPR036020">
    <property type="entry name" value="WW_dom_sf"/>
</dbReference>
<evidence type="ECO:0000313" key="5">
    <source>
        <dbReference type="Proteomes" id="UP000002009"/>
    </source>
</evidence>
<dbReference type="PROSITE" id="PS01159">
    <property type="entry name" value="WW_DOMAIN_1"/>
    <property type="match status" value="1"/>
</dbReference>
<sequence length="690" mass="72444">MGGPGAEEDEETRLARAIAESKAQASKRTATIFAPSDLPDYQPRPEVNWGERWELEEALATVPASQGGAAAAAAMGMAHPEIDGSSLAGTGIARRAIPEALPAAELDPAERGFHADDDAAGSPADDGDDRPVWVKTYDPNEDDFYFYNPETRETTWEEPDASAAKIMLHHAIEGNARARRKLGLDPPGGPDDGGDVGDDGGADLGAEGADGYGRVTMSEMLDDVKVYEYEDVRAVWNGMPTETEEERESREATEAASRAKDPFGTRGGGDAKQSKRAARKKADEMQERLWRLQDERQRREDAAAGVASGIVYEGTAGLWAAKAAEARAAAVAAAANDDDNDNGAGAAAEVGAVSEWAVAAMEGLAAAEAGRAPGPPLAAPASSSRKEWYYCDDGGVWQGPWSVDELRGWRSMLPMELAVRRAGADGGAPVDAGEDQNHNQNQNLASVLGDDELLARAAAMDVHLPPRATATQAEIAIETVIAMRAGNAGRGDAAAAAAAGDGKPPRDLSAAAAAAAPAGMSAPPPPRAAAGVASSMVDSVLAGLNPEQYRAVVSGGVDPADMARALVAKVERDRVAAAEAAKAGVGDHWTSSGYATEARYNKMTGRVTAAPAGSFATGGGASIYSGGALDHHIDVNKLEEGLWEMKRAKERRKERALSKQEIDRLKKRRAEIKKKHYVAPWDVGFENVQE</sequence>
<feature type="region of interest" description="Disordered" evidence="2">
    <location>
        <begin position="180"/>
        <end position="210"/>
    </location>
</feature>
<dbReference type="RefSeq" id="XP_002507851.1">
    <property type="nucleotide sequence ID" value="XM_002507805.1"/>
</dbReference>
<dbReference type="AlphaFoldDB" id="C1FFM8"/>
<evidence type="ECO:0000259" key="3">
    <source>
        <dbReference type="PROSITE" id="PS50020"/>
    </source>
</evidence>
<dbReference type="PROSITE" id="PS50020">
    <property type="entry name" value="WW_DOMAIN_2"/>
    <property type="match status" value="1"/>
</dbReference>
<accession>C1FFM8</accession>
<dbReference type="InterPro" id="IPR035445">
    <property type="entry name" value="GYF-like_dom_sf"/>
</dbReference>
<name>C1FFM8_MICCC</name>
<protein>
    <recommendedName>
        <fullName evidence="3">WW domain-containing protein</fullName>
    </recommendedName>
</protein>
<dbReference type="EMBL" id="CP001575">
    <property type="protein sequence ID" value="ACO69109.1"/>
    <property type="molecule type" value="Genomic_DNA"/>
</dbReference>
<feature type="coiled-coil region" evidence="1">
    <location>
        <begin position="648"/>
        <end position="675"/>
    </location>
</feature>
<dbReference type="OrthoDB" id="2444812at2759"/>
<dbReference type="InParanoid" id="C1FFM8"/>
<keyword evidence="5" id="KW-1185">Reference proteome</keyword>
<organism evidence="4 5">
    <name type="scientific">Micromonas commoda (strain RCC299 / NOUM17 / CCMP2709)</name>
    <name type="common">Picoplanktonic green alga</name>
    <dbReference type="NCBI Taxonomy" id="296587"/>
    <lineage>
        <taxon>Eukaryota</taxon>
        <taxon>Viridiplantae</taxon>
        <taxon>Chlorophyta</taxon>
        <taxon>Mamiellophyceae</taxon>
        <taxon>Mamiellales</taxon>
        <taxon>Mamiellaceae</taxon>
        <taxon>Micromonas</taxon>
    </lineage>
</organism>
<feature type="compositionally biased region" description="Basic and acidic residues" evidence="2">
    <location>
        <begin position="247"/>
        <end position="263"/>
    </location>
</feature>
<feature type="compositionally biased region" description="Acidic residues" evidence="2">
    <location>
        <begin position="192"/>
        <end position="201"/>
    </location>
</feature>
<dbReference type="Gene3D" id="2.20.70.10">
    <property type="match status" value="1"/>
</dbReference>
<keyword evidence="1" id="KW-0175">Coiled coil</keyword>
<feature type="region of interest" description="Disordered" evidence="2">
    <location>
        <begin position="239"/>
        <end position="285"/>
    </location>
</feature>
<evidence type="ECO:0000256" key="1">
    <source>
        <dbReference type="SAM" id="Coils"/>
    </source>
</evidence>
<feature type="region of interest" description="Disordered" evidence="2">
    <location>
        <begin position="113"/>
        <end position="132"/>
    </location>
</feature>
<dbReference type="SMART" id="SM00456">
    <property type="entry name" value="WW"/>
    <property type="match status" value="1"/>
</dbReference>
<feature type="domain" description="WW" evidence="3">
    <location>
        <begin position="133"/>
        <end position="161"/>
    </location>
</feature>
<evidence type="ECO:0000313" key="4">
    <source>
        <dbReference type="EMBL" id="ACO69109.1"/>
    </source>
</evidence>
<dbReference type="Proteomes" id="UP000002009">
    <property type="component" value="Chromosome 8"/>
</dbReference>
<dbReference type="KEGG" id="mis:MICPUN_60570"/>